<evidence type="ECO:0000313" key="2">
    <source>
        <dbReference type="EMBL" id="KAF2097535.1"/>
    </source>
</evidence>
<proteinExistence type="predicted"/>
<feature type="compositionally biased region" description="Low complexity" evidence="1">
    <location>
        <begin position="15"/>
        <end position="24"/>
    </location>
</feature>
<organism evidence="2 3">
    <name type="scientific">Rhizodiscina lignyota</name>
    <dbReference type="NCBI Taxonomy" id="1504668"/>
    <lineage>
        <taxon>Eukaryota</taxon>
        <taxon>Fungi</taxon>
        <taxon>Dikarya</taxon>
        <taxon>Ascomycota</taxon>
        <taxon>Pezizomycotina</taxon>
        <taxon>Dothideomycetes</taxon>
        <taxon>Pleosporomycetidae</taxon>
        <taxon>Aulographales</taxon>
        <taxon>Rhizodiscinaceae</taxon>
        <taxon>Rhizodiscina</taxon>
    </lineage>
</organism>
<protein>
    <submittedName>
        <fullName evidence="2">Uncharacterized protein</fullName>
    </submittedName>
</protein>
<accession>A0A9P4I9M4</accession>
<comment type="caution">
    <text evidence="2">The sequence shown here is derived from an EMBL/GenBank/DDBJ whole genome shotgun (WGS) entry which is preliminary data.</text>
</comment>
<evidence type="ECO:0000313" key="3">
    <source>
        <dbReference type="Proteomes" id="UP000799772"/>
    </source>
</evidence>
<reference evidence="2" key="1">
    <citation type="journal article" date="2020" name="Stud. Mycol.">
        <title>101 Dothideomycetes genomes: a test case for predicting lifestyles and emergence of pathogens.</title>
        <authorList>
            <person name="Haridas S."/>
            <person name="Albert R."/>
            <person name="Binder M."/>
            <person name="Bloem J."/>
            <person name="Labutti K."/>
            <person name="Salamov A."/>
            <person name="Andreopoulos B."/>
            <person name="Baker S."/>
            <person name="Barry K."/>
            <person name="Bills G."/>
            <person name="Bluhm B."/>
            <person name="Cannon C."/>
            <person name="Castanera R."/>
            <person name="Culley D."/>
            <person name="Daum C."/>
            <person name="Ezra D."/>
            <person name="Gonzalez J."/>
            <person name="Henrissat B."/>
            <person name="Kuo A."/>
            <person name="Liang C."/>
            <person name="Lipzen A."/>
            <person name="Lutzoni F."/>
            <person name="Magnuson J."/>
            <person name="Mondo S."/>
            <person name="Nolan M."/>
            <person name="Ohm R."/>
            <person name="Pangilinan J."/>
            <person name="Park H.-J."/>
            <person name="Ramirez L."/>
            <person name="Alfaro M."/>
            <person name="Sun H."/>
            <person name="Tritt A."/>
            <person name="Yoshinaga Y."/>
            <person name="Zwiers L.-H."/>
            <person name="Turgeon B."/>
            <person name="Goodwin S."/>
            <person name="Spatafora J."/>
            <person name="Crous P."/>
            <person name="Grigoriev I."/>
        </authorList>
    </citation>
    <scope>NUCLEOTIDE SEQUENCE</scope>
    <source>
        <strain evidence="2">CBS 133067</strain>
    </source>
</reference>
<dbReference type="OrthoDB" id="5345494at2759"/>
<dbReference type="Proteomes" id="UP000799772">
    <property type="component" value="Unassembled WGS sequence"/>
</dbReference>
<keyword evidence="3" id="KW-1185">Reference proteome</keyword>
<dbReference type="AlphaFoldDB" id="A0A9P4I9M4"/>
<feature type="region of interest" description="Disordered" evidence="1">
    <location>
        <begin position="1"/>
        <end position="24"/>
    </location>
</feature>
<evidence type="ECO:0000256" key="1">
    <source>
        <dbReference type="SAM" id="MobiDB-lite"/>
    </source>
</evidence>
<dbReference type="EMBL" id="ML978128">
    <property type="protein sequence ID" value="KAF2097535.1"/>
    <property type="molecule type" value="Genomic_DNA"/>
</dbReference>
<gene>
    <name evidence="2" type="ORF">NA57DRAFT_41132</name>
</gene>
<sequence length="526" mass="57816">MPGQFLELTAPSPPSTCSSPCCSRRSSPARPAPLPIPLLDLLSNSLILHHTAPHVPVASLFALARTNSRFHTLLFSSPDTLRYLDLSTCKSANAAADIAPIDIGGNAWRSQRMDEALTEDEFYSGPLLGIFNRLASPRNNNILATVSTLILDGLTVPTDLVREIIAEDRFNVRILSIREVKHLNERKLRQLLRYAVRPGRPEGTPRLKGLYVFGPKDAKPPPPVLLDRSATSSQYQTPWPTQSSSNSVMRAQGAQLGAEWNARSAAALEQGQGEKWYSGSGRVLKKARHKATEWAEWAELIAACEGIIAFDAVLCRGPRHDVSMTVTAGGPVAAPGQAATQGYLPPAIATVSLKGCAECGDCVEGGAVFGECRRSEIPLLAPVPLHASTVRAAQIPSTGVSEAPRFIARCEDCLRSRWCERCNVWWDESCYAAPMGQERVGIEIYQAWRKSFWDQMWLTFCFLKRQMGSKRECFGCGPTCAECSSYYSRICKICGTGYCLVDNEGSNLERCDWCNSGARRRTRELY</sequence>
<name>A0A9P4I9M4_9PEZI</name>